<dbReference type="Pfam" id="PF10232">
    <property type="entry name" value="Med8"/>
    <property type="match status" value="1"/>
</dbReference>
<keyword evidence="1" id="KW-0539">Nucleus</keyword>
<feature type="region of interest" description="Disordered" evidence="2">
    <location>
        <begin position="203"/>
        <end position="225"/>
    </location>
</feature>
<evidence type="ECO:0000313" key="4">
    <source>
        <dbReference type="Proteomes" id="UP000326924"/>
    </source>
</evidence>
<name>A0A5J5EU57_9PEZI</name>
<dbReference type="AlphaFoldDB" id="A0A5J5EU57"/>
<evidence type="ECO:0000313" key="3">
    <source>
        <dbReference type="EMBL" id="KAA8903598.1"/>
    </source>
</evidence>
<dbReference type="InterPro" id="IPR019364">
    <property type="entry name" value="Mediatior_Med8_fun/met"/>
</dbReference>
<keyword evidence="1" id="KW-0010">Activator</keyword>
<proteinExistence type="inferred from homology"/>
<dbReference type="OrthoDB" id="5329317at2759"/>
<dbReference type="InParanoid" id="A0A5J5EU57"/>
<evidence type="ECO:0000256" key="1">
    <source>
        <dbReference type="RuleBase" id="RU364144"/>
    </source>
</evidence>
<keyword evidence="1" id="KW-0805">Transcription regulation</keyword>
<comment type="caution">
    <text evidence="3">The sequence shown here is derived from an EMBL/GenBank/DDBJ whole genome shotgun (WGS) entry which is preliminary data.</text>
</comment>
<dbReference type="Proteomes" id="UP000326924">
    <property type="component" value="Unassembled WGS sequence"/>
</dbReference>
<comment type="subunit">
    <text evidence="1">Component of the Mediator complex.</text>
</comment>
<comment type="subcellular location">
    <subcellularLocation>
        <location evidence="1">Nucleus</location>
    </subcellularLocation>
</comment>
<gene>
    <name evidence="1" type="primary">MED8</name>
    <name evidence="3" type="ORF">FN846DRAFT_908055</name>
</gene>
<accession>A0A5J5EU57</accession>
<keyword evidence="1" id="KW-0804">Transcription</keyword>
<keyword evidence="4" id="KW-1185">Reference proteome</keyword>
<dbReference type="Gene3D" id="1.20.58.1710">
    <property type="match status" value="1"/>
</dbReference>
<dbReference type="GO" id="GO:0003712">
    <property type="term" value="F:transcription coregulator activity"/>
    <property type="evidence" value="ECO:0007669"/>
    <property type="project" value="InterPro"/>
</dbReference>
<comment type="function">
    <text evidence="1">Component of the Mediator complex, a coactivator involved in the regulated transcription of nearly all RNA polymerase II-dependent genes. Mediator functions as a bridge to convey information from gene-specific regulatory proteins to the basal RNA polymerase II transcription machinery. Mediator is recruited to promoters by direct interactions with regulatory proteins and serves as a scaffold for the assembly of a functional preinitiation complex with RNA polymerase II and the general transcription factors.</text>
</comment>
<organism evidence="3 4">
    <name type="scientific">Sphaerosporella brunnea</name>
    <dbReference type="NCBI Taxonomy" id="1250544"/>
    <lineage>
        <taxon>Eukaryota</taxon>
        <taxon>Fungi</taxon>
        <taxon>Dikarya</taxon>
        <taxon>Ascomycota</taxon>
        <taxon>Pezizomycotina</taxon>
        <taxon>Pezizomycetes</taxon>
        <taxon>Pezizales</taxon>
        <taxon>Pyronemataceae</taxon>
        <taxon>Sphaerosporella</taxon>
    </lineage>
</organism>
<sequence length="368" mass="41007">MENPQKSLDSLRVRIQHLVEAIGSFQHNLLKKPPHELPPREHLQSHFNVLSSTLESLTKTLHDHFPAHSTAALTAYPLPTFPSNNEILLTTLLTKKPPSETTDAVWGALQAEGIDPATEELWGKAEGIVEEIQNSRDWGSSVITEEEREAGDVSEEEFLGVDLGGEASQEGWEEKKKRLAAEQKALTGILRFWVTGVPIEMQTELPKAPPGRPGDAPQNRGEGSLADEALPTQGLLPPPKEARSHGLYKAKKALATRFFQLRLNKAPTGPYLLKTGRRADKKCWWCDKGAVQIRDHLFKFCKRWKSEQMILWRAVKDATKEGRQKQWPATPTTALLADGRCTEAVMGFLSTAKVTSFLGAIIYLVRFP</sequence>
<evidence type="ECO:0000256" key="2">
    <source>
        <dbReference type="SAM" id="MobiDB-lite"/>
    </source>
</evidence>
<dbReference type="GO" id="GO:0006357">
    <property type="term" value="P:regulation of transcription by RNA polymerase II"/>
    <property type="evidence" value="ECO:0007669"/>
    <property type="project" value="InterPro"/>
</dbReference>
<comment type="similarity">
    <text evidence="1">Belongs to the Mediator complex subunit 8 family.</text>
</comment>
<protein>
    <recommendedName>
        <fullName evidence="1">Mediator of RNA polymerase II transcription subunit 8</fullName>
    </recommendedName>
    <alternativeName>
        <fullName evidence="1">Mediator complex subunit 8</fullName>
    </alternativeName>
</protein>
<dbReference type="EMBL" id="VXIS01000116">
    <property type="protein sequence ID" value="KAA8903598.1"/>
    <property type="molecule type" value="Genomic_DNA"/>
</dbReference>
<reference evidence="3 4" key="1">
    <citation type="submission" date="2019-09" db="EMBL/GenBank/DDBJ databases">
        <title>Draft genome of the ectomycorrhizal ascomycete Sphaerosporella brunnea.</title>
        <authorList>
            <consortium name="DOE Joint Genome Institute"/>
            <person name="Benucci G.M."/>
            <person name="Marozzi G."/>
            <person name="Antonielli L."/>
            <person name="Sanchez S."/>
            <person name="Marco P."/>
            <person name="Wang X."/>
            <person name="Falini L.B."/>
            <person name="Barry K."/>
            <person name="Haridas S."/>
            <person name="Lipzen A."/>
            <person name="Labutti K."/>
            <person name="Grigoriev I.V."/>
            <person name="Murat C."/>
            <person name="Martin F."/>
            <person name="Albertini E."/>
            <person name="Donnini D."/>
            <person name="Bonito G."/>
        </authorList>
    </citation>
    <scope>NUCLEOTIDE SEQUENCE [LARGE SCALE GENOMIC DNA]</scope>
    <source>
        <strain evidence="3 4">Sb_GMNB300</strain>
    </source>
</reference>
<dbReference type="GO" id="GO:0016592">
    <property type="term" value="C:mediator complex"/>
    <property type="evidence" value="ECO:0007669"/>
    <property type="project" value="InterPro"/>
</dbReference>